<gene>
    <name evidence="2" type="ORF">RSOL_265760</name>
</gene>
<comment type="caution">
    <text evidence="2">The sequence shown here is derived from an EMBL/GenBank/DDBJ whole genome shotgun (WGS) entry which is preliminary data.</text>
</comment>
<feature type="non-terminal residue" evidence="2">
    <location>
        <position position="456"/>
    </location>
</feature>
<reference evidence="3" key="1">
    <citation type="journal article" date="2014" name="Genome Announc.">
        <title>Draft genome sequence of the plant-pathogenic soil fungus Rhizoctonia solani anastomosis group 3 strain Rhs1AP.</title>
        <authorList>
            <person name="Cubeta M.A."/>
            <person name="Thomas E."/>
            <person name="Dean R.A."/>
            <person name="Jabaji S."/>
            <person name="Neate S.M."/>
            <person name="Tavantzis S."/>
            <person name="Toda T."/>
            <person name="Vilgalys R."/>
            <person name="Bharathan N."/>
            <person name="Fedorova-Abrams N."/>
            <person name="Pakala S.B."/>
            <person name="Pakala S.M."/>
            <person name="Zafar N."/>
            <person name="Joardar V."/>
            <person name="Losada L."/>
            <person name="Nierman W.C."/>
        </authorList>
    </citation>
    <scope>NUCLEOTIDE SEQUENCE [LARGE SCALE GENOMIC DNA]</scope>
    <source>
        <strain evidence="3">AG-3</strain>
    </source>
</reference>
<evidence type="ECO:0000313" key="3">
    <source>
        <dbReference type="Proteomes" id="UP000030108"/>
    </source>
</evidence>
<organism evidence="2 3">
    <name type="scientific">Rhizoctonia solani AG-3 Rhs1AP</name>
    <dbReference type="NCBI Taxonomy" id="1086054"/>
    <lineage>
        <taxon>Eukaryota</taxon>
        <taxon>Fungi</taxon>
        <taxon>Dikarya</taxon>
        <taxon>Basidiomycota</taxon>
        <taxon>Agaricomycotina</taxon>
        <taxon>Agaricomycetes</taxon>
        <taxon>Cantharellales</taxon>
        <taxon>Ceratobasidiaceae</taxon>
        <taxon>Rhizoctonia</taxon>
    </lineage>
</organism>
<proteinExistence type="predicted"/>
<evidence type="ECO:0000256" key="1">
    <source>
        <dbReference type="SAM" id="MobiDB-lite"/>
    </source>
</evidence>
<dbReference type="EMBL" id="JATN01000321">
    <property type="protein sequence ID" value="EUC58581.1"/>
    <property type="molecule type" value="Genomic_DNA"/>
</dbReference>
<protein>
    <submittedName>
        <fullName evidence="2">Uncharacterized protein</fullName>
    </submittedName>
</protein>
<accession>A0A0A1UJL6</accession>
<sequence>METICHNCGISGHTRIVCRKPGGGAYRGRNSRSNQDQNWRNDNQNHQDDDNNFVDTYRPSNNNNRDQQQANYVVQNQFAYSFSFRPIAHPISRKFDLITPDSPIHSHSVDILPEIFPDLSSIDSFPPIFDFEEPEVPVQSFAPSEGEIDIVSHILNQAPTAELSTRHEDSQFTIDSTQGEHPTIADADIVVAPVLVAAPVAIESAIALTVDTVLAIQSTVEPAPITTTIAVQSTVELTSIAVEPIASNRTYSVIDLLSYIATYTLFWSICYCFCDAISTILLLIRAYNILSPHICALMHSACVMFNTTRIWLTCNGRSSICNIVVSIADPVLRHQLPSIACDSLQKVRTRIACLISHHLLALTSTFVDRNPLSLANWISLYFFSYPLIRGIASSIADHIPFHRLYSSTYNSLKKAHTRVAWLSQRHLSGLISSLADNPVSLVNSIDSYAFTQHASH</sequence>
<dbReference type="Proteomes" id="UP000030108">
    <property type="component" value="Unassembled WGS sequence"/>
</dbReference>
<name>A0A0A1UJL6_9AGAM</name>
<evidence type="ECO:0000313" key="2">
    <source>
        <dbReference type="EMBL" id="EUC58581.1"/>
    </source>
</evidence>
<dbReference type="AlphaFoldDB" id="A0A0A1UJL6"/>
<feature type="region of interest" description="Disordered" evidence="1">
    <location>
        <begin position="21"/>
        <end position="66"/>
    </location>
</feature>